<dbReference type="RefSeq" id="XP_007771804.1">
    <property type="nucleotide sequence ID" value="XM_007773614.1"/>
</dbReference>
<dbReference type="Gene3D" id="2.60.120.200">
    <property type="match status" value="1"/>
</dbReference>
<keyword evidence="2" id="KW-0378">Hydrolase</keyword>
<gene>
    <name evidence="2" type="ORF">CONPUDRAFT_62030</name>
</gene>
<evidence type="ECO:0000313" key="3">
    <source>
        <dbReference type="Proteomes" id="UP000053558"/>
    </source>
</evidence>
<dbReference type="GO" id="GO:0009251">
    <property type="term" value="P:glucan catabolic process"/>
    <property type="evidence" value="ECO:0007669"/>
    <property type="project" value="TreeGrafter"/>
</dbReference>
<dbReference type="OrthoDB" id="192832at2759"/>
<dbReference type="GO" id="GO:0004553">
    <property type="term" value="F:hydrolase activity, hydrolyzing O-glycosyl compounds"/>
    <property type="evidence" value="ECO:0007669"/>
    <property type="project" value="InterPro"/>
</dbReference>
<dbReference type="EMBL" id="JH711583">
    <property type="protein sequence ID" value="EIW78094.1"/>
    <property type="molecule type" value="Genomic_DNA"/>
</dbReference>
<keyword evidence="3" id="KW-1185">Reference proteome</keyword>
<dbReference type="InterPro" id="IPR000757">
    <property type="entry name" value="Beta-glucanase-like"/>
</dbReference>
<dbReference type="PROSITE" id="PS51762">
    <property type="entry name" value="GH16_2"/>
    <property type="match status" value="1"/>
</dbReference>
<dbReference type="SUPFAM" id="SSF49899">
    <property type="entry name" value="Concanavalin A-like lectins/glucanases"/>
    <property type="match status" value="1"/>
</dbReference>
<feature type="domain" description="GH16" evidence="1">
    <location>
        <begin position="25"/>
        <end position="293"/>
    </location>
</feature>
<organism evidence="2 3">
    <name type="scientific">Coniophora puteana (strain RWD-64-598)</name>
    <name type="common">Brown rot fungus</name>
    <dbReference type="NCBI Taxonomy" id="741705"/>
    <lineage>
        <taxon>Eukaryota</taxon>
        <taxon>Fungi</taxon>
        <taxon>Dikarya</taxon>
        <taxon>Basidiomycota</taxon>
        <taxon>Agaricomycotina</taxon>
        <taxon>Agaricomycetes</taxon>
        <taxon>Agaricomycetidae</taxon>
        <taxon>Boletales</taxon>
        <taxon>Coniophorineae</taxon>
        <taxon>Coniophoraceae</taxon>
        <taxon>Coniophora</taxon>
    </lineage>
</organism>
<dbReference type="Pfam" id="PF26113">
    <property type="entry name" value="GH16_XgeA"/>
    <property type="match status" value="1"/>
</dbReference>
<protein>
    <submittedName>
        <fullName evidence="2">Glycoside hydrolase family 16 protein</fullName>
    </submittedName>
</protein>
<dbReference type="AlphaFoldDB" id="A0A5M3MH41"/>
<dbReference type="CDD" id="cd02181">
    <property type="entry name" value="GH16_fungal_Lam16A_glucanase"/>
    <property type="match status" value="1"/>
</dbReference>
<dbReference type="GeneID" id="19208200"/>
<dbReference type="InterPro" id="IPR013320">
    <property type="entry name" value="ConA-like_dom_sf"/>
</dbReference>
<accession>A0A5M3MH41</accession>
<sequence length="306" mass="32041">MAGSALAGTYSQSETISGNDFFTAFTWENIADPTSGRVVYVDQATAQSANLSYVTGSSFVMAVDSTTTLAATDAGRNSVRIKSANTYTTHVAVFDIAHMPQGCATWPAVWETNESTWPDGGEIDILEGVNSVVPNQSTIHAGPNCAIPASGTTEQGTIVGTDCNSNDNGNAGCGIQYAYDDNSIFAGFNGVGGGWYAMERTDTVINVWFWERGASGVPSGVSSPASSIDTSTWGTPAAAFPNTDCDFSSFTAHNIIVNIDLCGSWAGSDTVYAASGCPSTCVDYVNSNPSDFADAYFEFNAVTVYE</sequence>
<dbReference type="InterPro" id="IPR050546">
    <property type="entry name" value="Glycosyl_Hydrlase_16"/>
</dbReference>
<proteinExistence type="predicted"/>
<name>A0A5M3MH41_CONPW</name>
<evidence type="ECO:0000259" key="1">
    <source>
        <dbReference type="PROSITE" id="PS51762"/>
    </source>
</evidence>
<evidence type="ECO:0000313" key="2">
    <source>
        <dbReference type="EMBL" id="EIW78094.1"/>
    </source>
</evidence>
<reference evidence="3" key="1">
    <citation type="journal article" date="2012" name="Science">
        <title>The Paleozoic origin of enzymatic lignin decomposition reconstructed from 31 fungal genomes.</title>
        <authorList>
            <person name="Floudas D."/>
            <person name="Binder M."/>
            <person name="Riley R."/>
            <person name="Barry K."/>
            <person name="Blanchette R.A."/>
            <person name="Henrissat B."/>
            <person name="Martinez A.T."/>
            <person name="Otillar R."/>
            <person name="Spatafora J.W."/>
            <person name="Yadav J.S."/>
            <person name="Aerts A."/>
            <person name="Benoit I."/>
            <person name="Boyd A."/>
            <person name="Carlson A."/>
            <person name="Copeland A."/>
            <person name="Coutinho P.M."/>
            <person name="de Vries R.P."/>
            <person name="Ferreira P."/>
            <person name="Findley K."/>
            <person name="Foster B."/>
            <person name="Gaskell J."/>
            <person name="Glotzer D."/>
            <person name="Gorecki P."/>
            <person name="Heitman J."/>
            <person name="Hesse C."/>
            <person name="Hori C."/>
            <person name="Igarashi K."/>
            <person name="Jurgens J.A."/>
            <person name="Kallen N."/>
            <person name="Kersten P."/>
            <person name="Kohler A."/>
            <person name="Kuees U."/>
            <person name="Kumar T.K.A."/>
            <person name="Kuo A."/>
            <person name="LaButti K."/>
            <person name="Larrondo L.F."/>
            <person name="Lindquist E."/>
            <person name="Ling A."/>
            <person name="Lombard V."/>
            <person name="Lucas S."/>
            <person name="Lundell T."/>
            <person name="Martin R."/>
            <person name="McLaughlin D.J."/>
            <person name="Morgenstern I."/>
            <person name="Morin E."/>
            <person name="Murat C."/>
            <person name="Nagy L.G."/>
            <person name="Nolan M."/>
            <person name="Ohm R.A."/>
            <person name="Patyshakuliyeva A."/>
            <person name="Rokas A."/>
            <person name="Ruiz-Duenas F.J."/>
            <person name="Sabat G."/>
            <person name="Salamov A."/>
            <person name="Samejima M."/>
            <person name="Schmutz J."/>
            <person name="Slot J.C."/>
            <person name="St John F."/>
            <person name="Stenlid J."/>
            <person name="Sun H."/>
            <person name="Sun S."/>
            <person name="Syed K."/>
            <person name="Tsang A."/>
            <person name="Wiebenga A."/>
            <person name="Young D."/>
            <person name="Pisabarro A."/>
            <person name="Eastwood D.C."/>
            <person name="Martin F."/>
            <person name="Cullen D."/>
            <person name="Grigoriev I.V."/>
            <person name="Hibbett D.S."/>
        </authorList>
    </citation>
    <scope>NUCLEOTIDE SEQUENCE [LARGE SCALE GENOMIC DNA]</scope>
    <source>
        <strain evidence="3">RWD-64-598 SS2</strain>
    </source>
</reference>
<dbReference type="OMA" id="CSYQPGC"/>
<comment type="caution">
    <text evidence="2">The sequence shown here is derived from an EMBL/GenBank/DDBJ whole genome shotgun (WGS) entry which is preliminary data.</text>
</comment>
<dbReference type="KEGG" id="cput:CONPUDRAFT_62030"/>
<dbReference type="Proteomes" id="UP000053558">
    <property type="component" value="Unassembled WGS sequence"/>
</dbReference>
<dbReference type="PANTHER" id="PTHR10963">
    <property type="entry name" value="GLYCOSYL HYDROLASE-RELATED"/>
    <property type="match status" value="1"/>
</dbReference>
<dbReference type="PANTHER" id="PTHR10963:SF24">
    <property type="entry name" value="GLYCOSIDASE C21B10.07-RELATED"/>
    <property type="match status" value="1"/>
</dbReference>